<dbReference type="CDD" id="cd17039">
    <property type="entry name" value="Ubl_ubiquitin_like"/>
    <property type="match status" value="1"/>
</dbReference>
<dbReference type="SUPFAM" id="SSF54236">
    <property type="entry name" value="Ubiquitin-like"/>
    <property type="match status" value="1"/>
</dbReference>
<evidence type="ECO:0000313" key="2">
    <source>
        <dbReference type="EMBL" id="CEK96520.1"/>
    </source>
</evidence>
<accession>A0A0B7BWJ1</accession>
<feature type="domain" description="Ubiquitin-like" evidence="1">
    <location>
        <begin position="57"/>
        <end position="93"/>
    </location>
</feature>
<gene>
    <name evidence="2" type="primary">ORF212363</name>
</gene>
<reference evidence="2" key="1">
    <citation type="submission" date="2014-12" db="EMBL/GenBank/DDBJ databases">
        <title>Insight into the proteome of Arion vulgaris.</title>
        <authorList>
            <person name="Aradska J."/>
            <person name="Bulat T."/>
            <person name="Smidak R."/>
            <person name="Sarate P."/>
            <person name="Gangsoo J."/>
            <person name="Sialana F."/>
            <person name="Bilban M."/>
            <person name="Lubec G."/>
        </authorList>
    </citation>
    <scope>NUCLEOTIDE SEQUENCE</scope>
    <source>
        <tissue evidence="2">Skin</tissue>
    </source>
</reference>
<dbReference type="InterPro" id="IPR000626">
    <property type="entry name" value="Ubiquitin-like_dom"/>
</dbReference>
<sequence>MAQQNPLPSGNAEAQANVLVTFHYEKSNGLFLQHETDCLIDALICGIKEDLQHTLGPPETQHWYYNGQLLSDDLRLKDYGVDGICNIRIAVKN</sequence>
<evidence type="ECO:0000259" key="1">
    <source>
        <dbReference type="PROSITE" id="PS50053"/>
    </source>
</evidence>
<organism evidence="2">
    <name type="scientific">Arion vulgaris</name>
    <dbReference type="NCBI Taxonomy" id="1028688"/>
    <lineage>
        <taxon>Eukaryota</taxon>
        <taxon>Metazoa</taxon>
        <taxon>Spiralia</taxon>
        <taxon>Lophotrochozoa</taxon>
        <taxon>Mollusca</taxon>
        <taxon>Gastropoda</taxon>
        <taxon>Heterobranchia</taxon>
        <taxon>Euthyneura</taxon>
        <taxon>Panpulmonata</taxon>
        <taxon>Eupulmonata</taxon>
        <taxon>Stylommatophora</taxon>
        <taxon>Helicina</taxon>
        <taxon>Arionoidea</taxon>
        <taxon>Arionidae</taxon>
        <taxon>Arion</taxon>
    </lineage>
</organism>
<dbReference type="InterPro" id="IPR029071">
    <property type="entry name" value="Ubiquitin-like_domsf"/>
</dbReference>
<dbReference type="PROSITE" id="PS50053">
    <property type="entry name" value="UBIQUITIN_2"/>
    <property type="match status" value="1"/>
</dbReference>
<dbReference type="AlphaFoldDB" id="A0A0B7BWJ1"/>
<proteinExistence type="predicted"/>
<protein>
    <recommendedName>
        <fullName evidence="1">Ubiquitin-like domain-containing protein</fullName>
    </recommendedName>
</protein>
<name>A0A0B7BWJ1_9EUPU</name>
<dbReference type="EMBL" id="HACG01049655">
    <property type="protein sequence ID" value="CEK96520.1"/>
    <property type="molecule type" value="Transcribed_RNA"/>
</dbReference>
<dbReference type="Gene3D" id="3.10.20.90">
    <property type="entry name" value="Phosphatidylinositol 3-kinase Catalytic Subunit, Chain A, domain 1"/>
    <property type="match status" value="1"/>
</dbReference>